<evidence type="ECO:0000256" key="1">
    <source>
        <dbReference type="ARBA" id="ARBA00001946"/>
    </source>
</evidence>
<comment type="catalytic activity">
    <reaction evidence="13">
        <text>DNA(n) + a 2'-deoxyribonucleoside 5'-triphosphate = DNA(n+1) + diphosphate</text>
        <dbReference type="Rhea" id="RHEA:22508"/>
        <dbReference type="Rhea" id="RHEA-COMP:17339"/>
        <dbReference type="Rhea" id="RHEA-COMP:17340"/>
        <dbReference type="ChEBI" id="CHEBI:33019"/>
        <dbReference type="ChEBI" id="CHEBI:61560"/>
        <dbReference type="ChEBI" id="CHEBI:173112"/>
        <dbReference type="EC" id="2.7.7.7"/>
    </reaction>
</comment>
<dbReference type="InterPro" id="IPR043502">
    <property type="entry name" value="DNA/RNA_pol_sf"/>
</dbReference>
<evidence type="ECO:0000256" key="5">
    <source>
        <dbReference type="ARBA" id="ARBA00022679"/>
    </source>
</evidence>
<sequence length="1143" mass="128931">MLRFRGVSRRWSQGIGYVTRQVPSPSRLHRLLTHSAIPLRPGPRRQESDFGAVGWDATFDPQGAPVFPDTFDHMNMDPNAWEDVEDVKEPVKKAHKAMKQGNVEVDSEGRRINPMGIQMLSSGLYNQLFGDYNQTNSLTKPEMVKLEAMAKHHLMKHELLGKKTKKENIIDFDLPPMLGSSLDEHFYRMAKVMGEPYMDIIQGMMTKEFPAKPRPRDVKTDISGWMRYAKGKKPERVDYPKENGLVFDIEVLYKVSGYPVMASAVSTEAWYVWLSPWLVESRETGVDVEEKTKSLDGENLIVNHPQESMHLIPLGPPDEPRVIVGHNIGYDRQAVKEEYSLKQTKNFFMDTLSLHVSVNGMCSRQRGTWMKARKGQKRMKKLLDDEDLSNEENVNELLDISDDLADAYSEDPWVMVSATNSLAEVAHLHLNGLVMSKDDRELFSQESLGELQQRVKQAIDYNITDVEITAQVFKKILPLFLDTCPHPVSFTALKNISSAILPTDSEWKDYLNRCENMYQKMKKSIDEGLQSLVTEAVKLKDEADKEPWLNDPWLSQLDWTIKPIKMVKIPAKQGGGERLPKNVKFPGYPEWYKALFKSSAGPMHITTKTRITPLLLRLKWEGYPVVWSDKEGWMFRVPVSEQAHFEAKKYKLATLDTEPHLRDDGSTLCFRIPHKDGGNTRTTQLMGKSFLGHFEKGTLSSDNPQTKEMFEMSVCSSYWVSNRSRIMSQHCIWDGDGVDMGRGPGFGIIIPRIIPMGTITRRCVENTWLTASNAKKNRIGSELKSMIKAPPGYSFVGADVDSEELWIASLYGDSCFKNHGSTAIGWMTLEGTKSEGTDLHSKTASILGISRNEAKIFNYGRIYGAGLKFAEALLKQFSPNVTDAEASTLAGQLYTSTKGKKIYSIGKYSGGTESILFNKLEEIATQDMPETPVLGAVITKALSSQNLKKSSFMTSRVNWTIQSSGVDYLHMLVVSMEYLAAKYDIDMRLCITVHDELRFLVKNEDAYRAAMALQVSNIWTRGMFCQQSGIDDIPQGCAFFSAVDIDHVLRKEVDFDCITPTHPDPIPHGESLDIEGLLARKDARLEDATHVIDHSIDKKAQKFPYTSRTPVLAALESNPSKVISSLLDQIGGDKRAIRKLSKL</sequence>
<dbReference type="PRINTS" id="PR00867">
    <property type="entry name" value="DNAPOLG"/>
</dbReference>
<dbReference type="Proteomes" id="UP000256601">
    <property type="component" value="Unassembled WGS sequence"/>
</dbReference>
<keyword evidence="7" id="KW-0235">DNA replication</keyword>
<comment type="function">
    <text evidence="14">Involved in the replication of mitochondrial DNA.</text>
</comment>
<reference evidence="17 18" key="1">
    <citation type="submission" date="2018-07" db="EMBL/GenBank/DDBJ databases">
        <title>Draft Genome Assemblies for Five Robust Yarrowia lipolytica Strains Exhibiting High Lipid Production and Pentose Sugar Utilization and Sugar Alcohol Secretion from Undetoxified Lignocellulosic Biomass Hydrolysates.</title>
        <authorList>
            <consortium name="DOE Joint Genome Institute"/>
            <person name="Walker C."/>
            <person name="Ryu S."/>
            <person name="Na H."/>
            <person name="Zane M."/>
            <person name="LaButti K."/>
            <person name="Lipzen A."/>
            <person name="Haridas S."/>
            <person name="Barry K."/>
            <person name="Grigoriev I.V."/>
            <person name="Quarterman J."/>
            <person name="Slininger P."/>
            <person name="Dien B."/>
            <person name="Trinh C.T."/>
        </authorList>
    </citation>
    <scope>NUCLEOTIDE SEQUENCE [LARGE SCALE GENOMIC DNA]</scope>
    <source>
        <strain evidence="17 18">YB392</strain>
    </source>
</reference>
<evidence type="ECO:0000256" key="9">
    <source>
        <dbReference type="ARBA" id="ARBA00022932"/>
    </source>
</evidence>
<keyword evidence="9" id="KW-0239">DNA-directed DNA polymerase</keyword>
<feature type="domain" description="DNA-directed DNA polymerase family A palm" evidence="16">
    <location>
        <begin position="780"/>
        <end position="1005"/>
    </location>
</feature>
<dbReference type="SUPFAM" id="SSF53098">
    <property type="entry name" value="Ribonuclease H-like"/>
    <property type="match status" value="1"/>
</dbReference>
<dbReference type="SUPFAM" id="SSF56672">
    <property type="entry name" value="DNA/RNA polymerases"/>
    <property type="match status" value="1"/>
</dbReference>
<dbReference type="PANTHER" id="PTHR10267:SF0">
    <property type="entry name" value="DNA POLYMERASE SUBUNIT GAMMA-1"/>
    <property type="match status" value="1"/>
</dbReference>
<evidence type="ECO:0000256" key="13">
    <source>
        <dbReference type="ARBA" id="ARBA00049244"/>
    </source>
</evidence>
<dbReference type="VEuPathDB" id="FungiDB:YALI0_F19404g"/>
<evidence type="ECO:0000313" key="17">
    <source>
        <dbReference type="EMBL" id="RDW24922.1"/>
    </source>
</evidence>
<evidence type="ECO:0000256" key="10">
    <source>
        <dbReference type="ARBA" id="ARBA00023125"/>
    </source>
</evidence>
<dbReference type="Gene3D" id="3.30.70.370">
    <property type="match status" value="1"/>
</dbReference>
<dbReference type="GO" id="GO:0003887">
    <property type="term" value="F:DNA-directed DNA polymerase activity"/>
    <property type="evidence" value="ECO:0007669"/>
    <property type="project" value="UniProtKB-KW"/>
</dbReference>
<dbReference type="SMART" id="SM00482">
    <property type="entry name" value="POLAc"/>
    <property type="match status" value="1"/>
</dbReference>
<evidence type="ECO:0000256" key="2">
    <source>
        <dbReference type="ARBA" id="ARBA00004173"/>
    </source>
</evidence>
<dbReference type="VEuPathDB" id="FungiDB:YALI1_F25852g"/>
<evidence type="ECO:0000256" key="11">
    <source>
        <dbReference type="ARBA" id="ARBA00023128"/>
    </source>
</evidence>
<evidence type="ECO:0000256" key="3">
    <source>
        <dbReference type="ARBA" id="ARBA00007705"/>
    </source>
</evidence>
<dbReference type="Gene3D" id="3.30.420.390">
    <property type="match status" value="2"/>
</dbReference>
<keyword evidence="8" id="KW-0460">Magnesium</keyword>
<dbReference type="FunFam" id="1.10.150.20:FF:000035">
    <property type="entry name" value="DNA polymerase gamma, mitochondrial"/>
    <property type="match status" value="1"/>
</dbReference>
<keyword evidence="10" id="KW-0238">DNA-binding</keyword>
<evidence type="ECO:0000256" key="14">
    <source>
        <dbReference type="ARBA" id="ARBA00057053"/>
    </source>
</evidence>
<evidence type="ECO:0000256" key="12">
    <source>
        <dbReference type="ARBA" id="ARBA00031966"/>
    </source>
</evidence>
<dbReference type="Gene3D" id="1.10.150.20">
    <property type="entry name" value="5' to 3' exonuclease, C-terminal subdomain"/>
    <property type="match status" value="1"/>
</dbReference>
<comment type="cofactor">
    <cofactor evidence="1">
        <name>Mg(2+)</name>
        <dbReference type="ChEBI" id="CHEBI:18420"/>
    </cofactor>
</comment>
<keyword evidence="11" id="KW-0496">Mitochondrion</keyword>
<dbReference type="AlphaFoldDB" id="A0A371C456"/>
<evidence type="ECO:0000259" key="16">
    <source>
        <dbReference type="SMART" id="SM00482"/>
    </source>
</evidence>
<accession>A0A371C456</accession>
<evidence type="ECO:0000256" key="6">
    <source>
        <dbReference type="ARBA" id="ARBA00022695"/>
    </source>
</evidence>
<comment type="subcellular location">
    <subcellularLocation>
        <location evidence="2">Mitochondrion</location>
    </subcellularLocation>
</comment>
<dbReference type="EC" id="2.7.7.7" evidence="4"/>
<dbReference type="GO" id="GO:0005760">
    <property type="term" value="C:gamma DNA polymerase complex"/>
    <property type="evidence" value="ECO:0007669"/>
    <property type="project" value="InterPro"/>
</dbReference>
<proteinExistence type="inferred from homology"/>
<dbReference type="GO" id="GO:0006264">
    <property type="term" value="P:mitochondrial DNA replication"/>
    <property type="evidence" value="ECO:0007669"/>
    <property type="project" value="InterPro"/>
</dbReference>
<evidence type="ECO:0000313" key="18">
    <source>
        <dbReference type="Proteomes" id="UP000256601"/>
    </source>
</evidence>
<dbReference type="InterPro" id="IPR047580">
    <property type="entry name" value="POLG_palm_dom"/>
</dbReference>
<organism evidence="17 18">
    <name type="scientific">Yarrowia lipolytica</name>
    <name type="common">Candida lipolytica</name>
    <dbReference type="NCBI Taxonomy" id="4952"/>
    <lineage>
        <taxon>Eukaryota</taxon>
        <taxon>Fungi</taxon>
        <taxon>Dikarya</taxon>
        <taxon>Ascomycota</taxon>
        <taxon>Saccharomycotina</taxon>
        <taxon>Dipodascomycetes</taxon>
        <taxon>Dipodascales</taxon>
        <taxon>Dipodascales incertae sedis</taxon>
        <taxon>Yarrowia</taxon>
    </lineage>
</organism>
<evidence type="ECO:0000256" key="7">
    <source>
        <dbReference type="ARBA" id="ARBA00022705"/>
    </source>
</evidence>
<keyword evidence="5" id="KW-0808">Transferase</keyword>
<dbReference type="CDD" id="cd08641">
    <property type="entry name" value="DNA_pol_gammaA"/>
    <property type="match status" value="1"/>
</dbReference>
<comment type="similarity">
    <text evidence="3">Belongs to the DNA polymerase type-A family.</text>
</comment>
<dbReference type="GO" id="GO:0008408">
    <property type="term" value="F:3'-5' exonuclease activity"/>
    <property type="evidence" value="ECO:0007669"/>
    <property type="project" value="TreeGrafter"/>
</dbReference>
<gene>
    <name evidence="17" type="ORF">B0I71DRAFT_133443</name>
</gene>
<protein>
    <recommendedName>
        <fullName evidence="15">DNA polymerase gamma</fullName>
        <ecNumber evidence="4">2.7.7.7</ecNumber>
    </recommendedName>
    <alternativeName>
        <fullName evidence="12">Mitochondrial DNA polymerase catalytic subunit</fullName>
    </alternativeName>
</protein>
<dbReference type="InterPro" id="IPR002297">
    <property type="entry name" value="DNA-dir_DNA_pol_A_mt"/>
</dbReference>
<evidence type="ECO:0000256" key="4">
    <source>
        <dbReference type="ARBA" id="ARBA00012417"/>
    </source>
</evidence>
<dbReference type="GO" id="GO:0003677">
    <property type="term" value="F:DNA binding"/>
    <property type="evidence" value="ECO:0007669"/>
    <property type="project" value="UniProtKB-KW"/>
</dbReference>
<keyword evidence="6" id="KW-0548">Nucleotidyltransferase</keyword>
<evidence type="ECO:0000256" key="15">
    <source>
        <dbReference type="ARBA" id="ARBA00069489"/>
    </source>
</evidence>
<evidence type="ECO:0000256" key="8">
    <source>
        <dbReference type="ARBA" id="ARBA00022842"/>
    </source>
</evidence>
<dbReference type="Pfam" id="PF00476">
    <property type="entry name" value="DNA_pol_A"/>
    <property type="match status" value="1"/>
</dbReference>
<name>A0A371C456_YARLL</name>
<dbReference type="EMBL" id="KZ859015">
    <property type="protein sequence ID" value="RDW24922.1"/>
    <property type="molecule type" value="Genomic_DNA"/>
</dbReference>
<dbReference type="InterPro" id="IPR012337">
    <property type="entry name" value="RNaseH-like_sf"/>
</dbReference>
<dbReference type="PANTHER" id="PTHR10267">
    <property type="entry name" value="DNA POLYMERASE SUBUNIT GAMMA-1"/>
    <property type="match status" value="1"/>
</dbReference>
<dbReference type="InterPro" id="IPR001098">
    <property type="entry name" value="DNA-dir_DNA_pol_A_palm_dom"/>
</dbReference>
<dbReference type="InterPro" id="IPR041336">
    <property type="entry name" value="DNApol_Exo"/>
</dbReference>
<dbReference type="Pfam" id="PF18136">
    <property type="entry name" value="DNApol_Exo"/>
    <property type="match status" value="1"/>
</dbReference>